<dbReference type="InterPro" id="IPR001296">
    <property type="entry name" value="Glyco_trans_1"/>
</dbReference>
<feature type="domain" description="Glycosyl transferase family 1" evidence="2">
    <location>
        <begin position="255"/>
        <end position="418"/>
    </location>
</feature>
<dbReference type="PANTHER" id="PTHR46401">
    <property type="entry name" value="GLYCOSYLTRANSFERASE WBBK-RELATED"/>
    <property type="match status" value="1"/>
</dbReference>
<evidence type="ECO:0000259" key="3">
    <source>
        <dbReference type="Pfam" id="PF13439"/>
    </source>
</evidence>
<dbReference type="Proteomes" id="UP000758856">
    <property type="component" value="Unassembled WGS sequence"/>
</dbReference>
<dbReference type="AlphaFoldDB" id="A0A9W6MTS3"/>
<name>A0A9W6MTS3_9HYPH</name>
<keyword evidence="1" id="KW-0808">Transferase</keyword>
<accession>A0A9W6MTS3</accession>
<proteinExistence type="predicted"/>
<dbReference type="GO" id="GO:0016757">
    <property type="term" value="F:glycosyltransferase activity"/>
    <property type="evidence" value="ECO:0007669"/>
    <property type="project" value="InterPro"/>
</dbReference>
<dbReference type="GO" id="GO:0009103">
    <property type="term" value="P:lipopolysaccharide biosynthetic process"/>
    <property type="evidence" value="ECO:0007669"/>
    <property type="project" value="TreeGrafter"/>
</dbReference>
<dbReference type="Proteomes" id="UP001143400">
    <property type="component" value="Unassembled WGS sequence"/>
</dbReference>
<dbReference type="EMBL" id="JAFBCY010000004">
    <property type="protein sequence ID" value="MBM7853100.1"/>
    <property type="molecule type" value="Genomic_DNA"/>
</dbReference>
<evidence type="ECO:0000313" key="5">
    <source>
        <dbReference type="EMBL" id="MBM7853100.1"/>
    </source>
</evidence>
<evidence type="ECO:0000259" key="2">
    <source>
        <dbReference type="Pfam" id="PF00534"/>
    </source>
</evidence>
<evidence type="ECO:0000313" key="4">
    <source>
        <dbReference type="EMBL" id="GLK57688.1"/>
    </source>
</evidence>
<evidence type="ECO:0000313" key="6">
    <source>
        <dbReference type="Proteomes" id="UP000758856"/>
    </source>
</evidence>
<evidence type="ECO:0000313" key="7">
    <source>
        <dbReference type="Proteomes" id="UP001143400"/>
    </source>
</evidence>
<dbReference type="EMBL" id="BSFF01000010">
    <property type="protein sequence ID" value="GLK57688.1"/>
    <property type="molecule type" value="Genomic_DNA"/>
</dbReference>
<dbReference type="RefSeq" id="WP_246482559.1">
    <property type="nucleotide sequence ID" value="NZ_BSFF01000010.1"/>
</dbReference>
<dbReference type="Pfam" id="PF00534">
    <property type="entry name" value="Glycos_transf_1"/>
    <property type="match status" value="1"/>
</dbReference>
<reference evidence="4" key="3">
    <citation type="submission" date="2023-01" db="EMBL/GenBank/DDBJ databases">
        <authorList>
            <person name="Sun Q."/>
            <person name="Evtushenko L."/>
        </authorList>
    </citation>
    <scope>NUCLEOTIDE SEQUENCE</scope>
    <source>
        <strain evidence="4">VKM B-1606</strain>
    </source>
</reference>
<dbReference type="Gene3D" id="3.40.50.2000">
    <property type="entry name" value="Glycogen Phosphorylase B"/>
    <property type="match status" value="2"/>
</dbReference>
<gene>
    <name evidence="4" type="ORF">GCM10008170_37080</name>
    <name evidence="5" type="ORF">JOD31_003351</name>
</gene>
<organism evidence="4 7">
    <name type="scientific">Methylopila capsulata</name>
    <dbReference type="NCBI Taxonomy" id="61654"/>
    <lineage>
        <taxon>Bacteria</taxon>
        <taxon>Pseudomonadati</taxon>
        <taxon>Pseudomonadota</taxon>
        <taxon>Alphaproteobacteria</taxon>
        <taxon>Hyphomicrobiales</taxon>
        <taxon>Methylopilaceae</taxon>
        <taxon>Methylopila</taxon>
    </lineage>
</organism>
<dbReference type="PANTHER" id="PTHR46401:SF2">
    <property type="entry name" value="GLYCOSYLTRANSFERASE WBBK-RELATED"/>
    <property type="match status" value="1"/>
</dbReference>
<protein>
    <submittedName>
        <fullName evidence="5">Glycosyltransferase involved in cell wall biosynthesis</fullName>
    </submittedName>
</protein>
<sequence>MANRRSIMLDGYNLALEKGTGVATYARNLSFECKELGYNTEILYGSRASPSADKLMREIAFFDPHAGKPHPVLQAVRWLRESAVAPLGLQAHKVPITGKVVTRSFESRMPYFDQIWNVPDLFHKSYRNFRTYKTMLRVSSITKPDIMHWTYPLPIRIPGVKNIYTLHDLVPLKLPYTTLDNKKFYMRMIRRVLKNADHIVTVSECSKRDIIELFDYPEDKITNTYQSVDIPKKYLDKPEDVVKREVEGAFGLEYKGYFLYFGAVEPKKNIGRLIESYLASDVKEPLVVLGKPAWKSEEELRFLSESTNRYLEQIENFTFQRDRVRRFDYAPFPLLVSLIRGAKAVVFPSLYEGFGLPVLESMLCGTPVISSDQSSIPEIAGDAALLVDPYDTRAIAEAIRTVSTNGELRAELSAKGRAQAALYSRERYRSAIKGMYDKVAGAPA</sequence>
<feature type="domain" description="Glycosyltransferase subfamily 4-like N-terminal" evidence="3">
    <location>
        <begin position="120"/>
        <end position="229"/>
    </location>
</feature>
<dbReference type="InterPro" id="IPR028098">
    <property type="entry name" value="Glyco_trans_4-like_N"/>
</dbReference>
<evidence type="ECO:0000256" key="1">
    <source>
        <dbReference type="ARBA" id="ARBA00022679"/>
    </source>
</evidence>
<reference evidence="5 6" key="2">
    <citation type="submission" date="2021-01" db="EMBL/GenBank/DDBJ databases">
        <title>Genomic Encyclopedia of Type Strains, Phase IV (KMG-IV): sequencing the most valuable type-strain genomes for metagenomic binning, comparative biology and taxonomic classification.</title>
        <authorList>
            <person name="Goeker M."/>
        </authorList>
    </citation>
    <scope>NUCLEOTIDE SEQUENCE [LARGE SCALE GENOMIC DNA]</scope>
    <source>
        <strain evidence="5 6">DSM 6130</strain>
    </source>
</reference>
<dbReference type="CDD" id="cd03809">
    <property type="entry name" value="GT4_MtfB-like"/>
    <property type="match status" value="1"/>
</dbReference>
<reference evidence="4" key="1">
    <citation type="journal article" date="2014" name="Int. J. Syst. Evol. Microbiol.">
        <title>Complete genome sequence of Corynebacterium casei LMG S-19264T (=DSM 44701T), isolated from a smear-ripened cheese.</title>
        <authorList>
            <consortium name="US DOE Joint Genome Institute (JGI-PGF)"/>
            <person name="Walter F."/>
            <person name="Albersmeier A."/>
            <person name="Kalinowski J."/>
            <person name="Ruckert C."/>
        </authorList>
    </citation>
    <scope>NUCLEOTIDE SEQUENCE</scope>
    <source>
        <strain evidence="4">VKM B-1606</strain>
    </source>
</reference>
<dbReference type="SUPFAM" id="SSF53756">
    <property type="entry name" value="UDP-Glycosyltransferase/glycogen phosphorylase"/>
    <property type="match status" value="1"/>
</dbReference>
<comment type="caution">
    <text evidence="4">The sequence shown here is derived from an EMBL/GenBank/DDBJ whole genome shotgun (WGS) entry which is preliminary data.</text>
</comment>
<keyword evidence="6" id="KW-1185">Reference proteome</keyword>
<dbReference type="Pfam" id="PF13439">
    <property type="entry name" value="Glyco_transf_4"/>
    <property type="match status" value="1"/>
</dbReference>